<dbReference type="AlphaFoldDB" id="Q96WD1"/>
<organism evidence="4">
    <name type="scientific">Ophiocordyceps buquetii</name>
    <dbReference type="NCBI Taxonomy" id="150383"/>
    <lineage>
        <taxon>Eukaryota</taxon>
        <taxon>Fungi</taxon>
        <taxon>Dikarya</taxon>
        <taxon>Ascomycota</taxon>
        <taxon>Pezizomycotina</taxon>
        <taxon>Sordariomycetes</taxon>
        <taxon>Hypocreomycetidae</taxon>
        <taxon>Hypocreales</taxon>
        <taxon>Ophiocordycipitaceae</taxon>
        <taxon>Ophiocordyceps</taxon>
    </lineage>
</organism>
<keyword evidence="2" id="KW-0597">Phosphoprotein</keyword>
<gene>
    <name evidence="4" type="primary">PKS</name>
</gene>
<feature type="non-terminal residue" evidence="4">
    <location>
        <position position="1"/>
    </location>
</feature>
<reference evidence="4" key="1">
    <citation type="journal article" date="2001" name="Appl. Microbiol. Biotechnol.">
        <title>Polyketide synthase genes in insect- and nematode-associated fungi.</title>
        <authorList>
            <person name="Lee T."/>
            <person name="Yun S.H."/>
            <person name="Hodge K.T."/>
            <person name="Humber R.A."/>
            <person name="Krasnoff S.B."/>
            <person name="Turgeon G.B."/>
            <person name="Yoder O.C."/>
            <person name="Gibson D.M."/>
        </authorList>
    </citation>
    <scope>NUCLEOTIDE SEQUENCE</scope>
    <source>
        <strain evidence="4">2915</strain>
    </source>
</reference>
<dbReference type="PANTHER" id="PTHR43775">
    <property type="entry name" value="FATTY ACID SYNTHASE"/>
    <property type="match status" value="1"/>
</dbReference>
<dbReference type="PANTHER" id="PTHR43775:SF29">
    <property type="entry name" value="ASPERFURANONE POLYKETIDE SYNTHASE AFOG-RELATED"/>
    <property type="match status" value="1"/>
</dbReference>
<dbReference type="GO" id="GO:0006633">
    <property type="term" value="P:fatty acid biosynthetic process"/>
    <property type="evidence" value="ECO:0007669"/>
    <property type="project" value="TreeGrafter"/>
</dbReference>
<evidence type="ECO:0000259" key="3">
    <source>
        <dbReference type="Pfam" id="PF00109"/>
    </source>
</evidence>
<dbReference type="InterPro" id="IPR016039">
    <property type="entry name" value="Thiolase-like"/>
</dbReference>
<dbReference type="GO" id="GO:0004312">
    <property type="term" value="F:fatty acid synthase activity"/>
    <property type="evidence" value="ECO:0007669"/>
    <property type="project" value="TreeGrafter"/>
</dbReference>
<dbReference type="InterPro" id="IPR050091">
    <property type="entry name" value="PKS_NRPS_Biosynth_Enz"/>
</dbReference>
<evidence type="ECO:0000256" key="2">
    <source>
        <dbReference type="ARBA" id="ARBA00022553"/>
    </source>
</evidence>
<dbReference type="InterPro" id="IPR014030">
    <property type="entry name" value="Ketoacyl_synth_N"/>
</dbReference>
<name>Q96WD1_9HYPO</name>
<accession>Q96WD1</accession>
<evidence type="ECO:0000256" key="1">
    <source>
        <dbReference type="ARBA" id="ARBA00022450"/>
    </source>
</evidence>
<sequence length="77" mass="8526">RMLLEVTFESLENAGLQAHKMAASRTGVFMATFTSDYRESLFRDAESAPMYTATGTSATSASNRVSWFFDLRGPSFT</sequence>
<proteinExistence type="predicted"/>
<evidence type="ECO:0000313" key="4">
    <source>
        <dbReference type="EMBL" id="AAK73621.1"/>
    </source>
</evidence>
<keyword evidence="1" id="KW-0596">Phosphopantetheine</keyword>
<feature type="non-terminal residue" evidence="4">
    <location>
        <position position="77"/>
    </location>
</feature>
<protein>
    <submittedName>
        <fullName evidence="4">Polyketide synthase</fullName>
    </submittedName>
</protein>
<dbReference type="EMBL" id="AF327795">
    <property type="protein sequence ID" value="AAK73621.1"/>
    <property type="molecule type" value="Genomic_DNA"/>
</dbReference>
<dbReference type="SUPFAM" id="SSF53901">
    <property type="entry name" value="Thiolase-like"/>
    <property type="match status" value="1"/>
</dbReference>
<dbReference type="Pfam" id="PF00109">
    <property type="entry name" value="ketoacyl-synt"/>
    <property type="match status" value="1"/>
</dbReference>
<dbReference type="Gene3D" id="3.40.47.10">
    <property type="match status" value="1"/>
</dbReference>
<feature type="domain" description="Beta-ketoacyl synthase-like N-terminal" evidence="3">
    <location>
        <begin position="1"/>
        <end position="77"/>
    </location>
</feature>
<dbReference type="GO" id="GO:0044550">
    <property type="term" value="P:secondary metabolite biosynthetic process"/>
    <property type="evidence" value="ECO:0007669"/>
    <property type="project" value="TreeGrafter"/>
</dbReference>